<organism evidence="1 2">
    <name type="scientific">Goodea atripinnis</name>
    <dbReference type="NCBI Taxonomy" id="208336"/>
    <lineage>
        <taxon>Eukaryota</taxon>
        <taxon>Metazoa</taxon>
        <taxon>Chordata</taxon>
        <taxon>Craniata</taxon>
        <taxon>Vertebrata</taxon>
        <taxon>Euteleostomi</taxon>
        <taxon>Actinopterygii</taxon>
        <taxon>Neopterygii</taxon>
        <taxon>Teleostei</taxon>
        <taxon>Neoteleostei</taxon>
        <taxon>Acanthomorphata</taxon>
        <taxon>Ovalentaria</taxon>
        <taxon>Atherinomorphae</taxon>
        <taxon>Cyprinodontiformes</taxon>
        <taxon>Goodeidae</taxon>
        <taxon>Goodea</taxon>
    </lineage>
</organism>
<comment type="caution">
    <text evidence="1">The sequence shown here is derived from an EMBL/GenBank/DDBJ whole genome shotgun (WGS) entry which is preliminary data.</text>
</comment>
<dbReference type="Proteomes" id="UP001476798">
    <property type="component" value="Unassembled WGS sequence"/>
</dbReference>
<gene>
    <name evidence="1" type="ORF">GOODEAATRI_032371</name>
</gene>
<feature type="non-terminal residue" evidence="1">
    <location>
        <position position="82"/>
    </location>
</feature>
<proteinExistence type="predicted"/>
<sequence>MGELSQAPVTDVDIDPLCAWMEASNERPPWTTVSPCSPATKTYWTQWNRLCFLDGVLVHRFYCLDNTKFYPQIVLPCKLQPE</sequence>
<name>A0ABV0P9I6_9TELE</name>
<keyword evidence="2" id="KW-1185">Reference proteome</keyword>
<evidence type="ECO:0000313" key="1">
    <source>
        <dbReference type="EMBL" id="MEQ2180115.1"/>
    </source>
</evidence>
<accession>A0ABV0P9I6</accession>
<dbReference type="EMBL" id="JAHRIO010065964">
    <property type="protein sequence ID" value="MEQ2180115.1"/>
    <property type="molecule type" value="Genomic_DNA"/>
</dbReference>
<protein>
    <submittedName>
        <fullName evidence="1">Uncharacterized protein</fullName>
    </submittedName>
</protein>
<reference evidence="1 2" key="1">
    <citation type="submission" date="2021-06" db="EMBL/GenBank/DDBJ databases">
        <authorList>
            <person name="Palmer J.M."/>
        </authorList>
    </citation>
    <scope>NUCLEOTIDE SEQUENCE [LARGE SCALE GENOMIC DNA]</scope>
    <source>
        <strain evidence="1 2">GA_2019</strain>
        <tissue evidence="1">Muscle</tissue>
    </source>
</reference>
<evidence type="ECO:0000313" key="2">
    <source>
        <dbReference type="Proteomes" id="UP001476798"/>
    </source>
</evidence>